<accession>A0AA36MAG4</accession>
<sequence length="152" mass="16895">MKLTRENADMGEDTACLRTLISITTGRRSGNYLEEILLFEEQILSMLVSGEVKKTIFKIQSDQTVLLEVQSIFGHTSQCSLHDCSGYLFKAWSGDGERKADRATVCLQFGDLYVIKYGCKTPVGKSFDETLRRGATSSVNIKNVAGGKKLMR</sequence>
<dbReference type="Proteomes" id="UP001176961">
    <property type="component" value="Unassembled WGS sequence"/>
</dbReference>
<evidence type="ECO:0000313" key="2">
    <source>
        <dbReference type="Proteomes" id="UP001176961"/>
    </source>
</evidence>
<dbReference type="AlphaFoldDB" id="A0AA36MAG4"/>
<comment type="caution">
    <text evidence="1">The sequence shown here is derived from an EMBL/GenBank/DDBJ whole genome shotgun (WGS) entry which is preliminary data.</text>
</comment>
<keyword evidence="2" id="KW-1185">Reference proteome</keyword>
<proteinExistence type="predicted"/>
<gene>
    <name evidence="1" type="ORF">CYNAS_LOCUS14510</name>
</gene>
<reference evidence="1" key="1">
    <citation type="submission" date="2023-07" db="EMBL/GenBank/DDBJ databases">
        <authorList>
            <consortium name="CYATHOMIX"/>
        </authorList>
    </citation>
    <scope>NUCLEOTIDE SEQUENCE</scope>
    <source>
        <strain evidence="1">N/A</strain>
    </source>
</reference>
<evidence type="ECO:0000313" key="1">
    <source>
        <dbReference type="EMBL" id="CAJ0602527.1"/>
    </source>
</evidence>
<name>A0AA36MAG4_CYLNA</name>
<protein>
    <submittedName>
        <fullName evidence="1">Uncharacterized protein</fullName>
    </submittedName>
</protein>
<organism evidence="1 2">
    <name type="scientific">Cylicocyclus nassatus</name>
    <name type="common">Nematode worm</name>
    <dbReference type="NCBI Taxonomy" id="53992"/>
    <lineage>
        <taxon>Eukaryota</taxon>
        <taxon>Metazoa</taxon>
        <taxon>Ecdysozoa</taxon>
        <taxon>Nematoda</taxon>
        <taxon>Chromadorea</taxon>
        <taxon>Rhabditida</taxon>
        <taxon>Rhabditina</taxon>
        <taxon>Rhabditomorpha</taxon>
        <taxon>Strongyloidea</taxon>
        <taxon>Strongylidae</taxon>
        <taxon>Cylicocyclus</taxon>
    </lineage>
</organism>
<dbReference type="EMBL" id="CATQJL010000305">
    <property type="protein sequence ID" value="CAJ0602527.1"/>
    <property type="molecule type" value="Genomic_DNA"/>
</dbReference>